<evidence type="ECO:0000256" key="2">
    <source>
        <dbReference type="SAM" id="SignalP"/>
    </source>
</evidence>
<gene>
    <name evidence="3" type="ORF">BDV40DRAFT_268677</name>
</gene>
<keyword evidence="1" id="KW-0812">Transmembrane</keyword>
<proteinExistence type="predicted"/>
<keyword evidence="1" id="KW-0472">Membrane</keyword>
<accession>A0A5N6URB0</accession>
<reference evidence="3 4" key="1">
    <citation type="submission" date="2019-04" db="EMBL/GenBank/DDBJ databases">
        <title>Friends and foes A comparative genomics study of 23 Aspergillus species from section Flavi.</title>
        <authorList>
            <consortium name="DOE Joint Genome Institute"/>
            <person name="Kjaerbolling I."/>
            <person name="Vesth T."/>
            <person name="Frisvad J.C."/>
            <person name="Nybo J.L."/>
            <person name="Theobald S."/>
            <person name="Kildgaard S."/>
            <person name="Isbrandt T."/>
            <person name="Kuo A."/>
            <person name="Sato A."/>
            <person name="Lyhne E.K."/>
            <person name="Kogle M.E."/>
            <person name="Wiebenga A."/>
            <person name="Kun R.S."/>
            <person name="Lubbers R.J."/>
            <person name="Makela M.R."/>
            <person name="Barry K."/>
            <person name="Chovatia M."/>
            <person name="Clum A."/>
            <person name="Daum C."/>
            <person name="Haridas S."/>
            <person name="He G."/>
            <person name="LaButti K."/>
            <person name="Lipzen A."/>
            <person name="Mondo S."/>
            <person name="Riley R."/>
            <person name="Salamov A."/>
            <person name="Simmons B.A."/>
            <person name="Magnuson J.K."/>
            <person name="Henrissat B."/>
            <person name="Mortensen U.H."/>
            <person name="Larsen T.O."/>
            <person name="Devries R.P."/>
            <person name="Grigoriev I.V."/>
            <person name="Machida M."/>
            <person name="Baker S.E."/>
            <person name="Andersen M.R."/>
        </authorList>
    </citation>
    <scope>NUCLEOTIDE SEQUENCE [LARGE SCALE GENOMIC DNA]</scope>
    <source>
        <strain evidence="3 4">CBS 117626</strain>
    </source>
</reference>
<dbReference type="Proteomes" id="UP000326950">
    <property type="component" value="Unassembled WGS sequence"/>
</dbReference>
<sequence length="54" mass="6208">MFVILEFYLLCLTGAVPIVNPSYICALSVHWYISDKKARERRKTKRGGISSRYG</sequence>
<dbReference type="EMBL" id="ML738646">
    <property type="protein sequence ID" value="KAE8161165.1"/>
    <property type="molecule type" value="Genomic_DNA"/>
</dbReference>
<protein>
    <submittedName>
        <fullName evidence="3">Uncharacterized protein</fullName>
    </submittedName>
</protein>
<feature type="signal peptide" evidence="2">
    <location>
        <begin position="1"/>
        <end position="15"/>
    </location>
</feature>
<evidence type="ECO:0000313" key="3">
    <source>
        <dbReference type="EMBL" id="KAE8161165.1"/>
    </source>
</evidence>
<name>A0A5N6URB0_ASPTM</name>
<keyword evidence="4" id="KW-1185">Reference proteome</keyword>
<feature type="chain" id="PRO_5024950399" evidence="2">
    <location>
        <begin position="16"/>
        <end position="54"/>
    </location>
</feature>
<keyword evidence="2" id="KW-0732">Signal</keyword>
<organism evidence="3 4">
    <name type="scientific">Aspergillus tamarii</name>
    <dbReference type="NCBI Taxonomy" id="41984"/>
    <lineage>
        <taxon>Eukaryota</taxon>
        <taxon>Fungi</taxon>
        <taxon>Dikarya</taxon>
        <taxon>Ascomycota</taxon>
        <taxon>Pezizomycotina</taxon>
        <taxon>Eurotiomycetes</taxon>
        <taxon>Eurotiomycetidae</taxon>
        <taxon>Eurotiales</taxon>
        <taxon>Aspergillaceae</taxon>
        <taxon>Aspergillus</taxon>
        <taxon>Aspergillus subgen. Circumdati</taxon>
    </lineage>
</organism>
<evidence type="ECO:0000313" key="4">
    <source>
        <dbReference type="Proteomes" id="UP000326950"/>
    </source>
</evidence>
<keyword evidence="1" id="KW-1133">Transmembrane helix</keyword>
<feature type="transmembrane region" description="Helical" evidence="1">
    <location>
        <begin position="6"/>
        <end position="33"/>
    </location>
</feature>
<dbReference type="AlphaFoldDB" id="A0A5N6URB0"/>
<evidence type="ECO:0000256" key="1">
    <source>
        <dbReference type="SAM" id="Phobius"/>
    </source>
</evidence>